<evidence type="ECO:0000313" key="4">
    <source>
        <dbReference type="Proteomes" id="UP000249723"/>
    </source>
</evidence>
<reference evidence="4" key="1">
    <citation type="submission" date="2016-10" db="EMBL/GenBank/DDBJ databases">
        <authorList>
            <person name="Jeantristanb JTB J.-T."/>
            <person name="Ricardo R."/>
        </authorList>
    </citation>
    <scope>NUCLEOTIDE SEQUENCE [LARGE SCALE GENOMIC DNA]</scope>
</reference>
<name>A0A2X0MMZ1_9BASI</name>
<keyword evidence="2" id="KW-0812">Transmembrane</keyword>
<gene>
    <name evidence="3" type="ORF">BZ3500_MVSOF-1268-A1-R1_CHR6-3G08851</name>
</gene>
<evidence type="ECO:0000256" key="2">
    <source>
        <dbReference type="SAM" id="Phobius"/>
    </source>
</evidence>
<feature type="region of interest" description="Disordered" evidence="1">
    <location>
        <begin position="247"/>
        <end position="364"/>
    </location>
</feature>
<feature type="transmembrane region" description="Helical" evidence="2">
    <location>
        <begin position="198"/>
        <end position="219"/>
    </location>
</feature>
<protein>
    <submittedName>
        <fullName evidence="3">BZ3500_MvSof-1268-A1-R1_Chr6-3g08851 protein</fullName>
    </submittedName>
</protein>
<accession>A0A2X0MMZ1</accession>
<sequence length="443" mass="47914">MHHASGHVPPSVQFTKQALKGRRAACTTMYSYPSSASSVPVLEDVVFRWDSTCYNFTKIDLYLSVQSLADGLVPVHCWTQIDFGMGTTKVRLNPTWWNASSNGGDPITAEVSLVTEMSCARLTAGNQCRNLNRQLGMTASGSPLWNTPASSSPAFTITNIYNASNTNAPATEAAANGSPTVGISHSKSLDGGLAGGRLAAAVATPLVALMVAVCAYLAWHKFYRKRGDTKRWSAVIDKRVSMMSEGTWQPSASIVSRPESFRSRNRHSTSSYGNLEGAQRGSIIRPSSTYSSEHASPPRRPVDRSSRISFASIPELSRREGYDKLPGQSHRHGRTRSDMGPQCTRRDLTQMSSSPSDGALNPRLTGMSAYKSSLRHEVLLSDPIKVELCEEDVLPSGPVRPPGEDPAYSISSESDDSFNRLDTGTNRQACLILGETPANAVDP</sequence>
<evidence type="ECO:0000313" key="3">
    <source>
        <dbReference type="EMBL" id="SCZ93734.1"/>
    </source>
</evidence>
<organism evidence="3 4">
    <name type="scientific">Microbotryum saponariae</name>
    <dbReference type="NCBI Taxonomy" id="289078"/>
    <lineage>
        <taxon>Eukaryota</taxon>
        <taxon>Fungi</taxon>
        <taxon>Dikarya</taxon>
        <taxon>Basidiomycota</taxon>
        <taxon>Pucciniomycotina</taxon>
        <taxon>Microbotryomycetes</taxon>
        <taxon>Microbotryales</taxon>
        <taxon>Microbotryaceae</taxon>
        <taxon>Microbotryum</taxon>
    </lineage>
</organism>
<keyword evidence="2" id="KW-0472">Membrane</keyword>
<feature type="region of interest" description="Disordered" evidence="1">
    <location>
        <begin position="394"/>
        <end position="422"/>
    </location>
</feature>
<dbReference type="OrthoDB" id="3363836at2759"/>
<dbReference type="EMBL" id="FMWP01000048">
    <property type="protein sequence ID" value="SCZ93734.1"/>
    <property type="molecule type" value="Genomic_DNA"/>
</dbReference>
<evidence type="ECO:0000256" key="1">
    <source>
        <dbReference type="SAM" id="MobiDB-lite"/>
    </source>
</evidence>
<proteinExistence type="predicted"/>
<keyword evidence="4" id="KW-1185">Reference proteome</keyword>
<keyword evidence="2" id="KW-1133">Transmembrane helix</keyword>
<dbReference type="STRING" id="289078.A0A2X0MMZ1"/>
<feature type="compositionally biased region" description="Polar residues" evidence="1">
    <location>
        <begin position="285"/>
        <end position="294"/>
    </location>
</feature>
<dbReference type="Proteomes" id="UP000249723">
    <property type="component" value="Unassembled WGS sequence"/>
</dbReference>
<dbReference type="AlphaFoldDB" id="A0A2X0MMZ1"/>